<evidence type="ECO:0000256" key="2">
    <source>
        <dbReference type="ARBA" id="ARBA00022747"/>
    </source>
</evidence>
<dbReference type="PANTHER" id="PTHR30408:SF12">
    <property type="entry name" value="TYPE I RESTRICTION ENZYME MJAVIII SPECIFICITY SUBUNIT"/>
    <property type="match status" value="1"/>
</dbReference>
<dbReference type="CDD" id="cd17246">
    <property type="entry name" value="RMtype1_S_SonII-TRD2-CR2_like"/>
    <property type="match status" value="1"/>
</dbReference>
<feature type="domain" description="Type I restriction modification DNA specificity" evidence="4">
    <location>
        <begin position="237"/>
        <end position="404"/>
    </location>
</feature>
<comment type="caution">
    <text evidence="5">The sequence shown here is derived from an EMBL/GenBank/DDBJ whole genome shotgun (WGS) entry which is preliminary data.</text>
</comment>
<evidence type="ECO:0000313" key="6">
    <source>
        <dbReference type="Proteomes" id="UP000648482"/>
    </source>
</evidence>
<evidence type="ECO:0000259" key="4">
    <source>
        <dbReference type="Pfam" id="PF01420"/>
    </source>
</evidence>
<accession>A0ABR9E2I1</accession>
<dbReference type="Gene3D" id="1.10.287.1120">
    <property type="entry name" value="Bipartite methylase S protein"/>
    <property type="match status" value="1"/>
</dbReference>
<evidence type="ECO:0000313" key="5">
    <source>
        <dbReference type="EMBL" id="MBE0360145.1"/>
    </source>
</evidence>
<keyword evidence="6" id="KW-1185">Reference proteome</keyword>
<protein>
    <submittedName>
        <fullName evidence="5">Type I restriction enzyme, S subunit</fullName>
    </submittedName>
</protein>
<reference evidence="5 6" key="1">
    <citation type="submission" date="2015-06" db="EMBL/GenBank/DDBJ databases">
        <title>Genome sequence of Pseudoalteromonas aliena.</title>
        <authorList>
            <person name="Xie B.-B."/>
            <person name="Rong J.-C."/>
            <person name="Qin Q.-L."/>
            <person name="Zhang Y.-Z."/>
        </authorList>
    </citation>
    <scope>NUCLEOTIDE SEQUENCE [LARGE SCALE GENOMIC DNA]</scope>
    <source>
        <strain evidence="5 6">SW19</strain>
    </source>
</reference>
<dbReference type="EMBL" id="AQGU01000026">
    <property type="protein sequence ID" value="MBE0360145.1"/>
    <property type="molecule type" value="Genomic_DNA"/>
</dbReference>
<dbReference type="SUPFAM" id="SSF116734">
    <property type="entry name" value="DNA methylase specificity domain"/>
    <property type="match status" value="2"/>
</dbReference>
<evidence type="ECO:0000256" key="1">
    <source>
        <dbReference type="ARBA" id="ARBA00010923"/>
    </source>
</evidence>
<keyword evidence="3" id="KW-0238">DNA-binding</keyword>
<dbReference type="Proteomes" id="UP000648482">
    <property type="component" value="Unassembled WGS sequence"/>
</dbReference>
<dbReference type="PANTHER" id="PTHR30408">
    <property type="entry name" value="TYPE-1 RESTRICTION ENZYME ECOKI SPECIFICITY PROTEIN"/>
    <property type="match status" value="1"/>
</dbReference>
<name>A0ABR9E2I1_9GAMM</name>
<keyword evidence="2" id="KW-0680">Restriction system</keyword>
<dbReference type="InterPro" id="IPR052021">
    <property type="entry name" value="Type-I_RS_S_subunit"/>
</dbReference>
<proteinExistence type="inferred from homology"/>
<dbReference type="Pfam" id="PF01420">
    <property type="entry name" value="Methylase_S"/>
    <property type="match status" value="1"/>
</dbReference>
<gene>
    <name evidence="5" type="primary">hsdS</name>
    <name evidence="5" type="ORF">PALI_a2079</name>
</gene>
<dbReference type="Gene3D" id="3.90.220.20">
    <property type="entry name" value="DNA methylase specificity domains"/>
    <property type="match status" value="2"/>
</dbReference>
<dbReference type="InterPro" id="IPR044946">
    <property type="entry name" value="Restrct_endonuc_typeI_TRD_sf"/>
</dbReference>
<comment type="similarity">
    <text evidence="1">Belongs to the type-I restriction system S methylase family.</text>
</comment>
<dbReference type="InterPro" id="IPR000055">
    <property type="entry name" value="Restrct_endonuc_typeI_TRD"/>
</dbReference>
<dbReference type="RefSeq" id="WP_193155992.1">
    <property type="nucleotide sequence ID" value="NZ_AQGU01000026.1"/>
</dbReference>
<sequence>MSKLKAGKYQAYPEYKDSGVEWLGNIPLHWRIFDGKRIFNTVRVKALETDEQLAASQKYGVIPQSIMMKLNDSKVMLALKGTDSFRHVAKDNFVISLRSFEGGIEHSNYEGCVSPAYTVLEAVKSIEPRYYRYLLKSDPYIASLQASTDSLRDGKSISYEQFGSIPLPLDDIQEQTQIANFLDHETAKIDTLIEKQQQLIKLLKEKRQAVICHAVTKGLNPQAPMKDSDVAWLGEVPEHWGMIKLKHITHQIIDAEHKTAPYYDDGEYLVCRTTNVKDGKLRLEGGKYTNNSTYEEWTKRGLPEVGDILFTREAPAGEACVYTGEVPLCLGQRMVLFKLDQTRVSPDFVLHSIYSGLADDFVKQLSQGSTVAHFNMADIKNIPLFEPPIDEQVKIVEYLSMVLAKYDSLTSSVFRAIELMQERRTALISAAVTGKIDVRHWEQPND</sequence>
<evidence type="ECO:0000256" key="3">
    <source>
        <dbReference type="ARBA" id="ARBA00023125"/>
    </source>
</evidence>
<organism evidence="5 6">
    <name type="scientific">Pseudoalteromonas aliena SW19</name>
    <dbReference type="NCBI Taxonomy" id="1314866"/>
    <lineage>
        <taxon>Bacteria</taxon>
        <taxon>Pseudomonadati</taxon>
        <taxon>Pseudomonadota</taxon>
        <taxon>Gammaproteobacteria</taxon>
        <taxon>Alteromonadales</taxon>
        <taxon>Pseudoalteromonadaceae</taxon>
        <taxon>Pseudoalteromonas</taxon>
    </lineage>
</organism>